<gene>
    <name evidence="1" type="ORF">PXEA_LOCUS4955</name>
</gene>
<organism evidence="1 2">
    <name type="scientific">Protopolystoma xenopodis</name>
    <dbReference type="NCBI Taxonomy" id="117903"/>
    <lineage>
        <taxon>Eukaryota</taxon>
        <taxon>Metazoa</taxon>
        <taxon>Spiralia</taxon>
        <taxon>Lophotrochozoa</taxon>
        <taxon>Platyhelminthes</taxon>
        <taxon>Monogenea</taxon>
        <taxon>Polyopisthocotylea</taxon>
        <taxon>Polystomatidea</taxon>
        <taxon>Polystomatidae</taxon>
        <taxon>Protopolystoma</taxon>
    </lineage>
</organism>
<dbReference type="AlphaFoldDB" id="A0A448WH22"/>
<name>A0A448WH22_9PLAT</name>
<keyword evidence="2" id="KW-1185">Reference proteome</keyword>
<sequence>MSLLTLTPSLDAGGMELCIEPDLNLLGRRMDHSGRKKSSEQRAQTRLVDSKFFDKKSRQDHVLGGSITAMEDQYRSKLTRQSSFKAYTIFHGASKEAAAHSLGITGLAPLMVHNILVSGFNFLSHIGKVLDQFQSAQTDSSSFQSPVHRVFCKKMPEASLIFSFLACSPYVASHSVALQ</sequence>
<evidence type="ECO:0000313" key="1">
    <source>
        <dbReference type="EMBL" id="VEL11515.1"/>
    </source>
</evidence>
<evidence type="ECO:0000313" key="2">
    <source>
        <dbReference type="Proteomes" id="UP000784294"/>
    </source>
</evidence>
<comment type="caution">
    <text evidence="1">The sequence shown here is derived from an EMBL/GenBank/DDBJ whole genome shotgun (WGS) entry which is preliminary data.</text>
</comment>
<accession>A0A448WH22</accession>
<reference evidence="1" key="1">
    <citation type="submission" date="2018-11" db="EMBL/GenBank/DDBJ databases">
        <authorList>
            <consortium name="Pathogen Informatics"/>
        </authorList>
    </citation>
    <scope>NUCLEOTIDE SEQUENCE</scope>
</reference>
<protein>
    <submittedName>
        <fullName evidence="1">Uncharacterized protein</fullName>
    </submittedName>
</protein>
<proteinExistence type="predicted"/>
<dbReference type="EMBL" id="CAAALY010012040">
    <property type="protein sequence ID" value="VEL11515.1"/>
    <property type="molecule type" value="Genomic_DNA"/>
</dbReference>
<dbReference type="Proteomes" id="UP000784294">
    <property type="component" value="Unassembled WGS sequence"/>
</dbReference>